<dbReference type="GO" id="GO:0005886">
    <property type="term" value="C:plasma membrane"/>
    <property type="evidence" value="ECO:0007669"/>
    <property type="project" value="UniProtKB-SubCell"/>
</dbReference>
<keyword evidence="3" id="KW-1003">Cell membrane</keyword>
<dbReference type="RefSeq" id="WP_092386050.1">
    <property type="nucleotide sequence ID" value="NZ_LT629787.1"/>
</dbReference>
<sequence>MVEGGTARARQRDHSIAVTDSSEEEAWLITYLDVITLILVVCVVMLAFSGGQIGPAQRAQDSAAETVALLPGQDGLLESSAGSAPPSTDIAPDTANVKPATDALQSPDLSSLNLEGLGEDIDVILQDSSISFRISSEILFPSGEAFMSQAGYDVLDQLIPVLDDVDYQVSVAGHTDNIPIRTAQFPSNWELSSARAGSVVRYLESHGIAPERLTAIGNGSSSPLTDNDSAEGRAANRRVELTLEMPGN</sequence>
<dbReference type="Pfam" id="PF00691">
    <property type="entry name" value="OmpA"/>
    <property type="match status" value="1"/>
</dbReference>
<evidence type="ECO:0000256" key="1">
    <source>
        <dbReference type="ARBA" id="ARBA00004162"/>
    </source>
</evidence>
<evidence type="ECO:0000313" key="11">
    <source>
        <dbReference type="EMBL" id="SDU09959.1"/>
    </source>
</evidence>
<dbReference type="STRING" id="1434072.SAMN05216210_1752"/>
<dbReference type="PANTHER" id="PTHR30329">
    <property type="entry name" value="STATOR ELEMENT OF FLAGELLAR MOTOR COMPLEX"/>
    <property type="match status" value="1"/>
</dbReference>
<evidence type="ECO:0000256" key="9">
    <source>
        <dbReference type="SAM" id="Phobius"/>
    </source>
</evidence>
<reference evidence="12" key="1">
    <citation type="submission" date="2016-10" db="EMBL/GenBank/DDBJ databases">
        <authorList>
            <person name="Varghese N."/>
            <person name="Submissions S."/>
        </authorList>
    </citation>
    <scope>NUCLEOTIDE SEQUENCE [LARGE SCALE GENOMIC DNA]</scope>
    <source>
        <strain evidence="12">CECT 8338</strain>
    </source>
</reference>
<evidence type="ECO:0000256" key="3">
    <source>
        <dbReference type="ARBA" id="ARBA00022475"/>
    </source>
</evidence>
<dbReference type="Pfam" id="PF13677">
    <property type="entry name" value="MotB_plug"/>
    <property type="match status" value="1"/>
</dbReference>
<dbReference type="Proteomes" id="UP000243924">
    <property type="component" value="Chromosome I"/>
</dbReference>
<evidence type="ECO:0000256" key="4">
    <source>
        <dbReference type="ARBA" id="ARBA00022692"/>
    </source>
</evidence>
<protein>
    <submittedName>
        <fullName evidence="11">Chemotaxis protein MotB</fullName>
    </submittedName>
</protein>
<feature type="transmembrane region" description="Helical" evidence="9">
    <location>
        <begin position="28"/>
        <end position="48"/>
    </location>
</feature>
<dbReference type="EMBL" id="LT629787">
    <property type="protein sequence ID" value="SDU09959.1"/>
    <property type="molecule type" value="Genomic_DNA"/>
</dbReference>
<comment type="subcellular location">
    <subcellularLocation>
        <location evidence="1">Cell membrane</location>
        <topology evidence="1">Single-pass membrane protein</topology>
    </subcellularLocation>
</comment>
<keyword evidence="5 9" id="KW-1133">Transmembrane helix</keyword>
<dbReference type="AlphaFoldDB" id="A0A1H2FRJ5"/>
<name>A0A1H2FRJ5_9GAMM</name>
<dbReference type="SUPFAM" id="SSF103088">
    <property type="entry name" value="OmpA-like"/>
    <property type="match status" value="1"/>
</dbReference>
<evidence type="ECO:0000256" key="7">
    <source>
        <dbReference type="PROSITE-ProRule" id="PRU00473"/>
    </source>
</evidence>
<dbReference type="PANTHER" id="PTHR30329:SF20">
    <property type="entry name" value="EXPORTED PROTEIN"/>
    <property type="match status" value="1"/>
</dbReference>
<comment type="similarity">
    <text evidence="2">Belongs to the MotB family.</text>
</comment>
<dbReference type="InterPro" id="IPR050330">
    <property type="entry name" value="Bact_OuterMem_StrucFunc"/>
</dbReference>
<dbReference type="InterPro" id="IPR036737">
    <property type="entry name" value="OmpA-like_sf"/>
</dbReference>
<keyword evidence="6 7" id="KW-0472">Membrane</keyword>
<evidence type="ECO:0000256" key="5">
    <source>
        <dbReference type="ARBA" id="ARBA00022989"/>
    </source>
</evidence>
<evidence type="ECO:0000256" key="2">
    <source>
        <dbReference type="ARBA" id="ARBA00008914"/>
    </source>
</evidence>
<keyword evidence="12" id="KW-1185">Reference proteome</keyword>
<proteinExistence type="inferred from homology"/>
<evidence type="ECO:0000313" key="12">
    <source>
        <dbReference type="Proteomes" id="UP000243924"/>
    </source>
</evidence>
<evidence type="ECO:0000259" key="10">
    <source>
        <dbReference type="PROSITE" id="PS51123"/>
    </source>
</evidence>
<dbReference type="OrthoDB" id="9815217at2"/>
<feature type="domain" description="OmpA-like" evidence="10">
    <location>
        <begin position="126"/>
        <end position="247"/>
    </location>
</feature>
<feature type="compositionally biased region" description="Polar residues" evidence="8">
    <location>
        <begin position="217"/>
        <end position="227"/>
    </location>
</feature>
<organism evidence="11 12">
    <name type="scientific">Halopseudomonas salegens</name>
    <dbReference type="NCBI Taxonomy" id="1434072"/>
    <lineage>
        <taxon>Bacteria</taxon>
        <taxon>Pseudomonadati</taxon>
        <taxon>Pseudomonadota</taxon>
        <taxon>Gammaproteobacteria</taxon>
        <taxon>Pseudomonadales</taxon>
        <taxon>Pseudomonadaceae</taxon>
        <taxon>Halopseudomonas</taxon>
    </lineage>
</organism>
<dbReference type="Gene3D" id="3.30.1330.60">
    <property type="entry name" value="OmpA-like domain"/>
    <property type="match status" value="1"/>
</dbReference>
<feature type="region of interest" description="Disordered" evidence="8">
    <location>
        <begin position="78"/>
        <end position="104"/>
    </location>
</feature>
<feature type="region of interest" description="Disordered" evidence="8">
    <location>
        <begin position="215"/>
        <end position="234"/>
    </location>
</feature>
<accession>A0A1H2FRJ5</accession>
<evidence type="ECO:0000256" key="6">
    <source>
        <dbReference type="ARBA" id="ARBA00023136"/>
    </source>
</evidence>
<evidence type="ECO:0000256" key="8">
    <source>
        <dbReference type="SAM" id="MobiDB-lite"/>
    </source>
</evidence>
<dbReference type="InterPro" id="IPR006665">
    <property type="entry name" value="OmpA-like"/>
</dbReference>
<dbReference type="PROSITE" id="PS51123">
    <property type="entry name" value="OMPA_2"/>
    <property type="match status" value="1"/>
</dbReference>
<dbReference type="CDD" id="cd07185">
    <property type="entry name" value="OmpA_C-like"/>
    <property type="match status" value="1"/>
</dbReference>
<dbReference type="InterPro" id="IPR025713">
    <property type="entry name" value="MotB-like_N_dom"/>
</dbReference>
<gene>
    <name evidence="11" type="ORF">SAMN05216210_1752</name>
</gene>
<keyword evidence="4 9" id="KW-0812">Transmembrane</keyword>